<name>A0A2S7YD51_BEABA</name>
<evidence type="ECO:0000313" key="3">
    <source>
        <dbReference type="EMBL" id="PQK14037.1"/>
    </source>
</evidence>
<evidence type="ECO:0000259" key="2">
    <source>
        <dbReference type="PROSITE" id="PS50048"/>
    </source>
</evidence>
<dbReference type="GO" id="GO:0008270">
    <property type="term" value="F:zinc ion binding"/>
    <property type="evidence" value="ECO:0007669"/>
    <property type="project" value="InterPro"/>
</dbReference>
<dbReference type="Pfam" id="PF00172">
    <property type="entry name" value="Zn_clus"/>
    <property type="match status" value="1"/>
</dbReference>
<accession>A0A2S7YD51</accession>
<reference evidence="3 4" key="1">
    <citation type="submission" date="2016-07" db="EMBL/GenBank/DDBJ databases">
        <title>Comparative genomics of the entomopathogenic fungus Beauveria bassiana.</title>
        <authorList>
            <person name="Valero Jimenez C.A."/>
            <person name="Zwaan B.J."/>
            <person name="Van Kan J.A."/>
            <person name="Takken W."/>
            <person name="Debets A.J."/>
            <person name="Schoustra S.E."/>
            <person name="Koenraadt C.J."/>
        </authorList>
    </citation>
    <scope>NUCLEOTIDE SEQUENCE [LARGE SCALE GENOMIC DNA]</scope>
    <source>
        <strain evidence="3 4">ARSEF 8028</strain>
    </source>
</reference>
<dbReference type="SMART" id="SM00066">
    <property type="entry name" value="GAL4"/>
    <property type="match status" value="1"/>
</dbReference>
<dbReference type="AlphaFoldDB" id="A0A2S7YD51"/>
<organism evidence="3 4">
    <name type="scientific">Beauveria bassiana</name>
    <name type="common">White muscardine disease fungus</name>
    <name type="synonym">Tritirachium shiotae</name>
    <dbReference type="NCBI Taxonomy" id="176275"/>
    <lineage>
        <taxon>Eukaryota</taxon>
        <taxon>Fungi</taxon>
        <taxon>Dikarya</taxon>
        <taxon>Ascomycota</taxon>
        <taxon>Pezizomycotina</taxon>
        <taxon>Sordariomycetes</taxon>
        <taxon>Hypocreomycetidae</taxon>
        <taxon>Hypocreales</taxon>
        <taxon>Cordycipitaceae</taxon>
        <taxon>Beauveria</taxon>
    </lineage>
</organism>
<gene>
    <name evidence="3" type="ORF">BB8028_0004g09680</name>
</gene>
<comment type="caution">
    <text evidence="3">The sequence shown here is derived from an EMBL/GenBank/DDBJ whole genome shotgun (WGS) entry which is preliminary data.</text>
</comment>
<proteinExistence type="predicted"/>
<dbReference type="Proteomes" id="UP000237441">
    <property type="component" value="Unassembled WGS sequence"/>
</dbReference>
<feature type="domain" description="Zn(2)-C6 fungal-type" evidence="2">
    <location>
        <begin position="42"/>
        <end position="72"/>
    </location>
</feature>
<evidence type="ECO:0000313" key="4">
    <source>
        <dbReference type="Proteomes" id="UP000237441"/>
    </source>
</evidence>
<dbReference type="InterPro" id="IPR021858">
    <property type="entry name" value="Fun_TF"/>
</dbReference>
<dbReference type="EMBL" id="JRHA01000004">
    <property type="protein sequence ID" value="PQK14037.1"/>
    <property type="molecule type" value="Genomic_DNA"/>
</dbReference>
<dbReference type="InterPro" id="IPR036864">
    <property type="entry name" value="Zn2-C6_fun-type_DNA-bd_sf"/>
</dbReference>
<keyword evidence="1" id="KW-0539">Nucleus</keyword>
<dbReference type="CDD" id="cd00067">
    <property type="entry name" value="GAL4"/>
    <property type="match status" value="1"/>
</dbReference>
<dbReference type="InterPro" id="IPR052400">
    <property type="entry name" value="Zn2-C6_fungal_TF"/>
</dbReference>
<dbReference type="PANTHER" id="PTHR47657">
    <property type="entry name" value="STEROL REGULATORY ELEMENT-BINDING PROTEIN ECM22"/>
    <property type="match status" value="1"/>
</dbReference>
<dbReference type="PROSITE" id="PS00463">
    <property type="entry name" value="ZN2_CY6_FUNGAL_1"/>
    <property type="match status" value="1"/>
</dbReference>
<dbReference type="Pfam" id="PF11951">
    <property type="entry name" value="Fungal_trans_2"/>
    <property type="match status" value="1"/>
</dbReference>
<dbReference type="Gene3D" id="4.10.240.10">
    <property type="entry name" value="Zn(2)-C6 fungal-type DNA-binding domain"/>
    <property type="match status" value="1"/>
</dbReference>
<dbReference type="OrthoDB" id="648861at2759"/>
<dbReference type="InterPro" id="IPR001138">
    <property type="entry name" value="Zn2Cys6_DnaBD"/>
</dbReference>
<sequence>MSFAVRTNKTEPDYQVLSFAPHREVQARKYIPRKPHRKSKGGCLGCKLSRIKCDEGKPSCARCLRCNAKCQYTSPIKGKSPHKAAPSNKGKTATAAITPFTPPFAFGQPSAIAVADTCLQSRSPARGVSRVSLLHHLHQHFDSSNGLETGGGNMPFIVSLGTSRPYLLDVTLSVAACHLRHMYQASGSLNDATSDTIAACRVAEHYQQSLAIRSFNRALAEPFDQEGSDSVLMTSMMLNLLSFALDEDDDPCLSWVFSKAPDRLAWISLSMGLATLVTNTKQFHDQSILRPIFDASDDEKKTYHGDAFKSLSKVPSHWLQLCGLDYASDNAEHIFYEPVRILAGLFSTPANQQSFFLYMGWFGKVGVEFRSLLKQDSEPVMWLLGCWLGLLCRFDHMWWLSARARRDYRAICIWLDKRKVRRRAGAEGVMWRQLMVDLEGATQQPLGIEIWTLHRPEPVEICD</sequence>
<dbReference type="PROSITE" id="PS50048">
    <property type="entry name" value="ZN2_CY6_FUNGAL_2"/>
    <property type="match status" value="1"/>
</dbReference>
<dbReference type="GO" id="GO:0000981">
    <property type="term" value="F:DNA-binding transcription factor activity, RNA polymerase II-specific"/>
    <property type="evidence" value="ECO:0007669"/>
    <property type="project" value="InterPro"/>
</dbReference>
<dbReference type="PRINTS" id="PR00755">
    <property type="entry name" value="AFLATOXINBRP"/>
</dbReference>
<evidence type="ECO:0000256" key="1">
    <source>
        <dbReference type="ARBA" id="ARBA00023242"/>
    </source>
</evidence>
<dbReference type="PANTHER" id="PTHR47657:SF14">
    <property type="entry name" value="ZN(2)-C6 FUNGAL-TYPE DOMAIN-CONTAINING PROTEIN"/>
    <property type="match status" value="1"/>
</dbReference>
<protein>
    <recommendedName>
        <fullName evidence="2">Zn(2)-C6 fungal-type domain-containing protein</fullName>
    </recommendedName>
</protein>
<dbReference type="SUPFAM" id="SSF57701">
    <property type="entry name" value="Zn2/Cys6 DNA-binding domain"/>
    <property type="match status" value="1"/>
</dbReference>